<evidence type="ECO:0000313" key="3">
    <source>
        <dbReference type="Proteomes" id="UP000653493"/>
    </source>
</evidence>
<accession>A0A918GD21</accession>
<proteinExistence type="predicted"/>
<reference evidence="2" key="2">
    <citation type="submission" date="2020-09" db="EMBL/GenBank/DDBJ databases">
        <authorList>
            <person name="Sun Q."/>
            <person name="Ohkuma M."/>
        </authorList>
    </citation>
    <scope>NUCLEOTIDE SEQUENCE</scope>
    <source>
        <strain evidence="2">JCM 4234</strain>
    </source>
</reference>
<feature type="region of interest" description="Disordered" evidence="1">
    <location>
        <begin position="1"/>
        <end position="28"/>
    </location>
</feature>
<feature type="region of interest" description="Disordered" evidence="1">
    <location>
        <begin position="374"/>
        <end position="396"/>
    </location>
</feature>
<evidence type="ECO:0000313" key="2">
    <source>
        <dbReference type="EMBL" id="GGS29627.1"/>
    </source>
</evidence>
<gene>
    <name evidence="2" type="ORF">GCM10010238_18150</name>
</gene>
<comment type="caution">
    <text evidence="2">The sequence shown here is derived from an EMBL/GenBank/DDBJ whole genome shotgun (WGS) entry which is preliminary data.</text>
</comment>
<keyword evidence="3" id="KW-1185">Reference proteome</keyword>
<organism evidence="2 3">
    <name type="scientific">Streptomyces griseoviridis</name>
    <dbReference type="NCBI Taxonomy" id="45398"/>
    <lineage>
        <taxon>Bacteria</taxon>
        <taxon>Bacillati</taxon>
        <taxon>Actinomycetota</taxon>
        <taxon>Actinomycetes</taxon>
        <taxon>Kitasatosporales</taxon>
        <taxon>Streptomycetaceae</taxon>
        <taxon>Streptomyces</taxon>
    </lineage>
</organism>
<dbReference type="AlphaFoldDB" id="A0A918GD21"/>
<sequence>MPEDLFGDALPPAQRTPRKRPFSETDRRTLHERLTDCARNSDLYELAETLPPPGRVGRPRGYPDVAFLYFLAARSVLASARRTAAHLSDPEVWSVLKEGVRAELGTVAASSLPEAGPTRSQWLHAQRRLREHSDELWAQYRVLTLEQALAQGIFPEGETRSWSNPQRHQLIAADGTVLKSPTLARARESVDLTTGEIRYHRVDPASVPQREGGGGEVYGPKYVFFSARKDETYLSRVFLDSRYVPHLQAGGEAAVAVEGVLDIMGSAPGCMGVLYDGALRGMHRDTIARYGGLVINKQRKGNEPQYYESLRPGRCTHELWVADGRIAEKAHYADGTTQLVPVPITRLERRGTRTFRWYHVLEIPCRRGSHEYRVSVGTTSRKGERPPGESDEERGFHRAEHLQQIPEFTRTHQLVYPYRSDAESGHSQLDASLWNRRLISYGVEAQQLLTLGFVLAQNFTSRALHQQGTSPLIHTA</sequence>
<reference evidence="2" key="1">
    <citation type="journal article" date="2014" name="Int. J. Syst. Evol. Microbiol.">
        <title>Complete genome sequence of Corynebacterium casei LMG S-19264T (=DSM 44701T), isolated from a smear-ripened cheese.</title>
        <authorList>
            <consortium name="US DOE Joint Genome Institute (JGI-PGF)"/>
            <person name="Walter F."/>
            <person name="Albersmeier A."/>
            <person name="Kalinowski J."/>
            <person name="Ruckert C."/>
        </authorList>
    </citation>
    <scope>NUCLEOTIDE SEQUENCE</scope>
    <source>
        <strain evidence="2">JCM 4234</strain>
    </source>
</reference>
<dbReference type="Proteomes" id="UP000653493">
    <property type="component" value="Unassembled WGS sequence"/>
</dbReference>
<feature type="compositionally biased region" description="Basic and acidic residues" evidence="1">
    <location>
        <begin position="381"/>
        <end position="396"/>
    </location>
</feature>
<name>A0A918GD21_STRGD</name>
<evidence type="ECO:0000256" key="1">
    <source>
        <dbReference type="SAM" id="MobiDB-lite"/>
    </source>
</evidence>
<dbReference type="EMBL" id="BMSL01000003">
    <property type="protein sequence ID" value="GGS29627.1"/>
    <property type="molecule type" value="Genomic_DNA"/>
</dbReference>
<protein>
    <recommendedName>
        <fullName evidence="4">Transposase</fullName>
    </recommendedName>
</protein>
<evidence type="ECO:0008006" key="4">
    <source>
        <dbReference type="Google" id="ProtNLM"/>
    </source>
</evidence>